<dbReference type="PROSITE" id="PS01348">
    <property type="entry name" value="MRAY_2"/>
    <property type="match status" value="1"/>
</dbReference>
<dbReference type="UniPathway" id="UPA00219"/>
<dbReference type="GO" id="GO:0008360">
    <property type="term" value="P:regulation of cell shape"/>
    <property type="evidence" value="ECO:0007669"/>
    <property type="project" value="UniProtKB-KW"/>
</dbReference>
<comment type="cofactor">
    <cofactor evidence="7 9">
        <name>Mg(2+)</name>
        <dbReference type="ChEBI" id="CHEBI:18420"/>
    </cofactor>
</comment>
<keyword evidence="7" id="KW-0132">Cell division</keyword>
<feature type="transmembrane region" description="Helical" evidence="7">
    <location>
        <begin position="203"/>
        <end position="221"/>
    </location>
</feature>
<feature type="transmembrane region" description="Helical" evidence="7">
    <location>
        <begin position="152"/>
        <end position="172"/>
    </location>
</feature>
<keyword evidence="7" id="KW-0133">Cell shape</keyword>
<dbReference type="OrthoDB" id="9805475at2"/>
<comment type="catalytic activity">
    <reaction evidence="7">
        <text>UDP-N-acetyl-alpha-D-muramoyl-L-alanyl-gamma-D-glutamyl-meso-2,6-diaminopimeloyl-D-alanyl-D-alanine + di-trans,octa-cis-undecaprenyl phosphate = di-trans,octa-cis-undecaprenyl diphospho-N-acetyl-alpha-D-muramoyl-L-alanyl-D-glutamyl-meso-2,6-diaminopimeloyl-D-alanyl-D-alanine + UMP</text>
        <dbReference type="Rhea" id="RHEA:28386"/>
        <dbReference type="ChEBI" id="CHEBI:57865"/>
        <dbReference type="ChEBI" id="CHEBI:60392"/>
        <dbReference type="ChEBI" id="CHEBI:61386"/>
        <dbReference type="ChEBI" id="CHEBI:61387"/>
        <dbReference type="EC" id="2.7.8.13"/>
    </reaction>
</comment>
<keyword evidence="3 7" id="KW-0808">Transferase</keyword>
<feature type="transmembrane region" description="Helical" evidence="7">
    <location>
        <begin position="179"/>
        <end position="197"/>
    </location>
</feature>
<comment type="function">
    <text evidence="7">Catalyzes the initial step of the lipid cycle reactions in the biosynthesis of the cell wall peptidoglycan: transfers peptidoglycan precursor phospho-MurNAc-pentapeptide from UDP-MurNAc-pentapeptide onto the lipid carrier undecaprenyl phosphate, yielding undecaprenyl-pyrophosphoryl-MurNAc-pentapeptide, known as lipid I.</text>
</comment>
<protein>
    <recommendedName>
        <fullName evidence="7 8">Phospho-N-acetylmuramoyl-pentapeptide-transferase</fullName>
        <ecNumber evidence="7 8">2.7.8.13</ecNumber>
    </recommendedName>
    <alternativeName>
        <fullName evidence="7">UDP-MurNAc-pentapeptide phosphotransferase</fullName>
    </alternativeName>
</protein>
<dbReference type="GO" id="GO:0051992">
    <property type="term" value="F:UDP-N-acetylmuramoyl-L-alanyl-D-glutamyl-meso-2,6-diaminopimelyl-D-alanyl-D-alanine:undecaprenyl-phosphate transferase activity"/>
    <property type="evidence" value="ECO:0007669"/>
    <property type="project" value="RHEA"/>
</dbReference>
<comment type="subcellular location">
    <subcellularLocation>
        <location evidence="7">Cell membrane</location>
        <topology evidence="7">Multi-pass membrane protein</topology>
    </subcellularLocation>
    <subcellularLocation>
        <location evidence="1">Membrane</location>
        <topology evidence="1">Multi-pass membrane protein</topology>
    </subcellularLocation>
</comment>
<feature type="transmembrane region" description="Helical" evidence="7">
    <location>
        <begin position="81"/>
        <end position="101"/>
    </location>
</feature>
<comment type="similarity">
    <text evidence="2 7">Belongs to the glycosyltransferase 4 family. MraY subfamily.</text>
</comment>
<feature type="transmembrane region" description="Helical" evidence="7">
    <location>
        <begin position="12"/>
        <end position="33"/>
    </location>
</feature>
<gene>
    <name evidence="7" type="primary">mraY</name>
    <name evidence="10" type="ORF">DFR58_11053</name>
</gene>
<organism evidence="10 11">
    <name type="scientific">Anaerobacterium chartisolvens</name>
    <dbReference type="NCBI Taxonomy" id="1297424"/>
    <lineage>
        <taxon>Bacteria</taxon>
        <taxon>Bacillati</taxon>
        <taxon>Bacillota</taxon>
        <taxon>Clostridia</taxon>
        <taxon>Eubacteriales</taxon>
        <taxon>Oscillospiraceae</taxon>
        <taxon>Anaerobacterium</taxon>
    </lineage>
</organism>
<dbReference type="GO" id="GO:0005886">
    <property type="term" value="C:plasma membrane"/>
    <property type="evidence" value="ECO:0007669"/>
    <property type="project" value="UniProtKB-SubCell"/>
</dbReference>
<evidence type="ECO:0000256" key="2">
    <source>
        <dbReference type="ARBA" id="ARBA00005583"/>
    </source>
</evidence>
<evidence type="ECO:0000256" key="5">
    <source>
        <dbReference type="ARBA" id="ARBA00022989"/>
    </source>
</evidence>
<name>A0A369B4T8_9FIRM</name>
<keyword evidence="7" id="KW-0961">Cell wall biogenesis/degradation</keyword>
<keyword evidence="7" id="KW-0131">Cell cycle</keyword>
<evidence type="ECO:0000256" key="4">
    <source>
        <dbReference type="ARBA" id="ARBA00022692"/>
    </source>
</evidence>
<proteinExistence type="inferred from homology"/>
<feature type="binding site" evidence="9">
    <location>
        <position position="171"/>
    </location>
    <ligand>
        <name>Mg(2+)</name>
        <dbReference type="ChEBI" id="CHEBI:18420"/>
    </ligand>
</feature>
<reference evidence="10 11" key="1">
    <citation type="submission" date="2018-07" db="EMBL/GenBank/DDBJ databases">
        <title>Genomic Encyclopedia of Type Strains, Phase IV (KMG-IV): sequencing the most valuable type-strain genomes for metagenomic binning, comparative biology and taxonomic classification.</title>
        <authorList>
            <person name="Goeker M."/>
        </authorList>
    </citation>
    <scope>NUCLEOTIDE SEQUENCE [LARGE SCALE GENOMIC DNA]</scope>
    <source>
        <strain evidence="10 11">DSM 27016</strain>
    </source>
</reference>
<comment type="pathway">
    <text evidence="7">Cell wall biogenesis; peptidoglycan biosynthesis.</text>
</comment>
<dbReference type="GO" id="GO:0071555">
    <property type="term" value="P:cell wall organization"/>
    <property type="evidence" value="ECO:0007669"/>
    <property type="project" value="UniProtKB-KW"/>
</dbReference>
<comment type="caution">
    <text evidence="10">The sequence shown here is derived from an EMBL/GenBank/DDBJ whole genome shotgun (WGS) entry which is preliminary data.</text>
</comment>
<dbReference type="InterPro" id="IPR018480">
    <property type="entry name" value="PNAcMuramoyl-5peptid_Trfase_CS"/>
</dbReference>
<dbReference type="HAMAP" id="MF_00038">
    <property type="entry name" value="MraY"/>
    <property type="match status" value="1"/>
</dbReference>
<dbReference type="AlphaFoldDB" id="A0A369B4T8"/>
<keyword evidence="4 7" id="KW-0812">Transmembrane</keyword>
<dbReference type="Proteomes" id="UP000253034">
    <property type="component" value="Unassembled WGS sequence"/>
</dbReference>
<dbReference type="NCBIfam" id="TIGR00445">
    <property type="entry name" value="mraY"/>
    <property type="match status" value="1"/>
</dbReference>
<dbReference type="GO" id="GO:0051301">
    <property type="term" value="P:cell division"/>
    <property type="evidence" value="ECO:0007669"/>
    <property type="project" value="UniProtKB-KW"/>
</dbReference>
<keyword evidence="5 7" id="KW-1133">Transmembrane helix</keyword>
<feature type="transmembrane region" description="Helical" evidence="7">
    <location>
        <begin position="303"/>
        <end position="326"/>
    </location>
</feature>
<keyword evidence="6 7" id="KW-0472">Membrane</keyword>
<keyword evidence="7" id="KW-1003">Cell membrane</keyword>
<evidence type="ECO:0000256" key="6">
    <source>
        <dbReference type="ARBA" id="ARBA00023136"/>
    </source>
</evidence>
<dbReference type="RefSeq" id="WP_114297723.1">
    <property type="nucleotide sequence ID" value="NZ_QPJT01000010.1"/>
</dbReference>
<dbReference type="EC" id="2.7.8.13" evidence="7 8"/>
<dbReference type="PANTHER" id="PTHR22926:SF5">
    <property type="entry name" value="PHOSPHO-N-ACETYLMURAMOYL-PENTAPEPTIDE-TRANSFERASE HOMOLOG"/>
    <property type="match status" value="1"/>
</dbReference>
<dbReference type="InterPro" id="IPR000715">
    <property type="entry name" value="Glycosyl_transferase_4"/>
</dbReference>
<evidence type="ECO:0000313" key="10">
    <source>
        <dbReference type="EMBL" id="RCX16560.1"/>
    </source>
</evidence>
<accession>A0A369B4T8</accession>
<evidence type="ECO:0000256" key="8">
    <source>
        <dbReference type="NCBIfam" id="TIGR00445"/>
    </source>
</evidence>
<feature type="binding site" evidence="9">
    <location>
        <position position="232"/>
    </location>
    <ligand>
        <name>Mg(2+)</name>
        <dbReference type="ChEBI" id="CHEBI:18420"/>
    </ligand>
</feature>
<dbReference type="PROSITE" id="PS01347">
    <property type="entry name" value="MRAY_1"/>
    <property type="match status" value="1"/>
</dbReference>
<keyword evidence="7 9" id="KW-0460">Magnesium</keyword>
<feature type="transmembrane region" description="Helical" evidence="7">
    <location>
        <begin position="54"/>
        <end position="75"/>
    </location>
</feature>
<dbReference type="PANTHER" id="PTHR22926">
    <property type="entry name" value="PHOSPHO-N-ACETYLMURAMOYL-PENTAPEPTIDE-TRANSFERASE"/>
    <property type="match status" value="1"/>
</dbReference>
<dbReference type="GO" id="GO:0009252">
    <property type="term" value="P:peptidoglycan biosynthetic process"/>
    <property type="evidence" value="ECO:0007669"/>
    <property type="project" value="UniProtKB-UniRule"/>
</dbReference>
<evidence type="ECO:0000256" key="1">
    <source>
        <dbReference type="ARBA" id="ARBA00004141"/>
    </source>
</evidence>
<dbReference type="GO" id="GO:0046872">
    <property type="term" value="F:metal ion binding"/>
    <property type="evidence" value="ECO:0007669"/>
    <property type="project" value="UniProtKB-KW"/>
</dbReference>
<keyword evidence="7 9" id="KW-0479">Metal-binding</keyword>
<feature type="transmembrane region" description="Helical" evidence="7">
    <location>
        <begin position="113"/>
        <end position="132"/>
    </location>
</feature>
<dbReference type="Pfam" id="PF10555">
    <property type="entry name" value="MraY_sig1"/>
    <property type="match status" value="1"/>
</dbReference>
<dbReference type="GO" id="GO:0008963">
    <property type="term" value="F:phospho-N-acetylmuramoyl-pentapeptide-transferase activity"/>
    <property type="evidence" value="ECO:0007669"/>
    <property type="project" value="UniProtKB-UniRule"/>
</dbReference>
<evidence type="ECO:0000256" key="3">
    <source>
        <dbReference type="ARBA" id="ARBA00022679"/>
    </source>
</evidence>
<keyword evidence="7" id="KW-0573">Peptidoglycan synthesis</keyword>
<dbReference type="EMBL" id="QPJT01000010">
    <property type="protein sequence ID" value="RCX16560.1"/>
    <property type="molecule type" value="Genomic_DNA"/>
</dbReference>
<keyword evidence="11" id="KW-1185">Reference proteome</keyword>
<dbReference type="Pfam" id="PF00953">
    <property type="entry name" value="Glycos_transf_4"/>
    <property type="match status" value="1"/>
</dbReference>
<evidence type="ECO:0000256" key="9">
    <source>
        <dbReference type="PIRSR" id="PIRSR600715-1"/>
    </source>
</evidence>
<evidence type="ECO:0000256" key="7">
    <source>
        <dbReference type="HAMAP-Rule" id="MF_00038"/>
    </source>
</evidence>
<dbReference type="InterPro" id="IPR003524">
    <property type="entry name" value="PNAcMuramoyl-5peptid_Trfase"/>
</dbReference>
<sequence length="327" mass="35675">MDIQFYSSIQVVVFVATFFLALIAAPIFIPMLARLKFGQTVRDDGPSTHLKKTGTPTMGGVIFLIPLLVIGIFFARYDAKILPLVLVTIGFGAIGFIDDFIKVVKKRKDGLYARQKMLGLLLISTAFVLYLALGTNVDTDISIPLFGKVNSIWFFVLFNVFVLIATTNAVNISDGLDGLATGMTLIVMVFFTVVAMTRPEWDYIKIFSASLAGGCLGFLTFNIHPAKVFMGDTGSLALGGAVASTAIMLKMPFIILVVGAVYVIELLSVIIQVASFKLRGKRVFKMAPLHHHFELCGWKETKVVAVFWVATLSCCIAGLVVLGFSFF</sequence>
<feature type="transmembrane region" description="Helical" evidence="7">
    <location>
        <begin position="253"/>
        <end position="276"/>
    </location>
</feature>
<evidence type="ECO:0000313" key="11">
    <source>
        <dbReference type="Proteomes" id="UP000253034"/>
    </source>
</evidence>
<dbReference type="CDD" id="cd06852">
    <property type="entry name" value="GT_MraY"/>
    <property type="match status" value="1"/>
</dbReference>